<dbReference type="PANTHER" id="PTHR11361">
    <property type="entry name" value="DNA MISMATCH REPAIR PROTEIN MUTS FAMILY MEMBER"/>
    <property type="match status" value="1"/>
</dbReference>
<accession>A0ABR3XEJ9</accession>
<dbReference type="PANTHER" id="PTHR11361:SF21">
    <property type="entry name" value="MUTS PROTEIN HOMOLOG 4"/>
    <property type="match status" value="1"/>
</dbReference>
<dbReference type="SUPFAM" id="SSF48334">
    <property type="entry name" value="DNA repair protein MutS, domain III"/>
    <property type="match status" value="1"/>
</dbReference>
<feature type="region of interest" description="Disordered" evidence="5">
    <location>
        <begin position="389"/>
        <end position="453"/>
    </location>
</feature>
<keyword evidence="2" id="KW-0547">Nucleotide-binding</keyword>
<evidence type="ECO:0000256" key="2">
    <source>
        <dbReference type="ARBA" id="ARBA00022741"/>
    </source>
</evidence>
<dbReference type="InterPro" id="IPR036187">
    <property type="entry name" value="DNA_mismatch_repair_MutS_sf"/>
</dbReference>
<feature type="compositionally biased region" description="Basic and acidic residues" evidence="5">
    <location>
        <begin position="408"/>
        <end position="431"/>
    </location>
</feature>
<keyword evidence="8" id="KW-1185">Reference proteome</keyword>
<protein>
    <submittedName>
        <fullName evidence="7">MutS protein msh4</fullName>
    </submittedName>
</protein>
<dbReference type="InterPro" id="IPR045076">
    <property type="entry name" value="MutS"/>
</dbReference>
<name>A0ABR3XEJ9_9EURO</name>
<comment type="similarity">
    <text evidence="1">Belongs to the DNA mismatch repair MutS family.</text>
</comment>
<organism evidence="7 8">
    <name type="scientific">Paecilomyces lecythidis</name>
    <dbReference type="NCBI Taxonomy" id="3004212"/>
    <lineage>
        <taxon>Eukaryota</taxon>
        <taxon>Fungi</taxon>
        <taxon>Dikarya</taxon>
        <taxon>Ascomycota</taxon>
        <taxon>Pezizomycotina</taxon>
        <taxon>Eurotiomycetes</taxon>
        <taxon>Eurotiomycetidae</taxon>
        <taxon>Eurotiales</taxon>
        <taxon>Thermoascaceae</taxon>
        <taxon>Paecilomyces</taxon>
    </lineage>
</organism>
<evidence type="ECO:0000259" key="6">
    <source>
        <dbReference type="PROSITE" id="PS00486"/>
    </source>
</evidence>
<evidence type="ECO:0000256" key="5">
    <source>
        <dbReference type="SAM" id="MobiDB-lite"/>
    </source>
</evidence>
<comment type="caution">
    <text evidence="7">The sequence shown here is derived from an EMBL/GenBank/DDBJ whole genome shotgun (WGS) entry which is preliminary data.</text>
</comment>
<dbReference type="Proteomes" id="UP001583193">
    <property type="component" value="Unassembled WGS sequence"/>
</dbReference>
<evidence type="ECO:0000256" key="4">
    <source>
        <dbReference type="ARBA" id="ARBA00023125"/>
    </source>
</evidence>
<reference evidence="7 8" key="1">
    <citation type="journal article" date="2024" name="IMA Fungus">
        <title>IMA Genome - F19 : A genome assembly and annotation guide to empower mycologists, including annotated draft genome sequences of Ceratocystis pirilliformis, Diaporthe australafricana, Fusarium ophioides, Paecilomyces lecythidis, and Sporothrix stenoceras.</title>
        <authorList>
            <person name="Aylward J."/>
            <person name="Wilson A.M."/>
            <person name="Visagie C.M."/>
            <person name="Spraker J."/>
            <person name="Barnes I."/>
            <person name="Buitendag C."/>
            <person name="Ceriani C."/>
            <person name="Del Mar Angel L."/>
            <person name="du Plessis D."/>
            <person name="Fuchs T."/>
            <person name="Gasser K."/>
            <person name="Kramer D."/>
            <person name="Li W."/>
            <person name="Munsamy K."/>
            <person name="Piso A."/>
            <person name="Price J.L."/>
            <person name="Sonnekus B."/>
            <person name="Thomas C."/>
            <person name="van der Nest A."/>
            <person name="van Dijk A."/>
            <person name="van Heerden A."/>
            <person name="van Vuuren N."/>
            <person name="Yilmaz N."/>
            <person name="Duong T.A."/>
            <person name="van der Merwe N.A."/>
            <person name="Wingfield M.J."/>
            <person name="Wingfield B.D."/>
        </authorList>
    </citation>
    <scope>NUCLEOTIDE SEQUENCE [LARGE SCALE GENOMIC DNA]</scope>
    <source>
        <strain evidence="7 8">CMW 18167</strain>
    </source>
</reference>
<proteinExistence type="inferred from homology"/>
<dbReference type="PROSITE" id="PS00486">
    <property type="entry name" value="DNA_MISMATCH_REPAIR_2"/>
    <property type="match status" value="1"/>
</dbReference>
<dbReference type="InterPro" id="IPR027417">
    <property type="entry name" value="P-loop_NTPase"/>
</dbReference>
<dbReference type="InterPro" id="IPR000432">
    <property type="entry name" value="DNA_mismatch_repair_MutS_C"/>
</dbReference>
<dbReference type="SMART" id="SM00534">
    <property type="entry name" value="MUTSac"/>
    <property type="match status" value="1"/>
</dbReference>
<feature type="domain" description="DNA mismatch repair proteins mutS family" evidence="6">
    <location>
        <begin position="212"/>
        <end position="228"/>
    </location>
</feature>
<evidence type="ECO:0000256" key="3">
    <source>
        <dbReference type="ARBA" id="ARBA00022840"/>
    </source>
</evidence>
<evidence type="ECO:0000256" key="1">
    <source>
        <dbReference type="ARBA" id="ARBA00006271"/>
    </source>
</evidence>
<dbReference type="Gene3D" id="3.40.50.300">
    <property type="entry name" value="P-loop containing nucleotide triphosphate hydrolases"/>
    <property type="match status" value="1"/>
</dbReference>
<keyword evidence="3" id="KW-0067">ATP-binding</keyword>
<dbReference type="Pfam" id="PF00488">
    <property type="entry name" value="MutS_V"/>
    <property type="match status" value="1"/>
</dbReference>
<evidence type="ECO:0000313" key="8">
    <source>
        <dbReference type="Proteomes" id="UP001583193"/>
    </source>
</evidence>
<dbReference type="SUPFAM" id="SSF52540">
    <property type="entry name" value="P-loop containing nucleoside triphosphate hydrolases"/>
    <property type="match status" value="1"/>
</dbReference>
<evidence type="ECO:0000313" key="7">
    <source>
        <dbReference type="EMBL" id="KAL1874132.1"/>
    </source>
</evidence>
<keyword evidence="4" id="KW-0238">DNA-binding</keyword>
<dbReference type="EMBL" id="JAVDPF010000020">
    <property type="protein sequence ID" value="KAL1874132.1"/>
    <property type="molecule type" value="Genomic_DNA"/>
</dbReference>
<gene>
    <name evidence="7" type="primary">MSH4_1</name>
    <name evidence="7" type="ORF">Plec18167_006066</name>
</gene>
<sequence length="453" mass="50604">MSTAELENGPLPDTFINVFRRKNTLECQTLDLVKLNQKIMDSHNEVVNMSDRSIQELIEDIRSEISPLVKVSEAIAILDMLAAFAQLVTTQEYVRPELTDVLAIKAGRHPIKEKIQSNKFVPNDAYAAQQSRFQIITGCNMSGKSTYIRSLALMTIMAQIGCFVPAQYASFPIVHQLFARVSTTDDIEANMSTFAAEMREVSFILRNIEPRSMVIIDELGRGTSTTDGLAIAIAIAEALVESHALVWFATHFRDLARIMSERCGVVSLHLAVELSPEASKMTMLYRIAEGHVQERFYGLALAKLVALPPKVLEVARTVSEKLTQIVEHRQGSSRAVAIARRRNLILRLKEQLTQAKDGNMEDADLKDWLGRLQEEFILQLADIDAEFVTSSDDEENGMQASTSDISESDDHSTEQMDHVSESIHPDQRDDSSDLLDDSPGLRRNSSLRGRAEE</sequence>